<evidence type="ECO:0000313" key="2">
    <source>
        <dbReference type="EMBL" id="MFC3834763.1"/>
    </source>
</evidence>
<keyword evidence="1" id="KW-0812">Transmembrane</keyword>
<dbReference type="EMBL" id="JBHRZG010000024">
    <property type="protein sequence ID" value="MFC3834763.1"/>
    <property type="molecule type" value="Genomic_DNA"/>
</dbReference>
<comment type="caution">
    <text evidence="2">The sequence shown here is derived from an EMBL/GenBank/DDBJ whole genome shotgun (WGS) entry which is preliminary data.</text>
</comment>
<keyword evidence="1" id="KW-1133">Transmembrane helix</keyword>
<feature type="transmembrane region" description="Helical" evidence="1">
    <location>
        <begin position="30"/>
        <end position="52"/>
    </location>
</feature>
<keyword evidence="1" id="KW-0472">Membrane</keyword>
<evidence type="ECO:0000313" key="3">
    <source>
        <dbReference type="Proteomes" id="UP001595803"/>
    </source>
</evidence>
<gene>
    <name evidence="2" type="ORF">ACFOSB_18045</name>
</gene>
<dbReference type="RefSeq" id="WP_322472250.1">
    <property type="nucleotide sequence ID" value="NZ_JBHRZG010000024.1"/>
</dbReference>
<feature type="transmembrane region" description="Helical" evidence="1">
    <location>
        <begin position="7"/>
        <end position="24"/>
    </location>
</feature>
<organism evidence="2 3">
    <name type="scientific">Deinococcus rufus</name>
    <dbReference type="NCBI Taxonomy" id="2136097"/>
    <lineage>
        <taxon>Bacteria</taxon>
        <taxon>Thermotogati</taxon>
        <taxon>Deinococcota</taxon>
        <taxon>Deinococci</taxon>
        <taxon>Deinococcales</taxon>
        <taxon>Deinococcaceae</taxon>
        <taxon>Deinococcus</taxon>
    </lineage>
</organism>
<proteinExistence type="predicted"/>
<reference evidence="3" key="1">
    <citation type="journal article" date="2019" name="Int. J. Syst. Evol. Microbiol.">
        <title>The Global Catalogue of Microorganisms (GCM) 10K type strain sequencing project: providing services to taxonomists for standard genome sequencing and annotation.</title>
        <authorList>
            <consortium name="The Broad Institute Genomics Platform"/>
            <consortium name="The Broad Institute Genome Sequencing Center for Infectious Disease"/>
            <person name="Wu L."/>
            <person name="Ma J."/>
        </authorList>
    </citation>
    <scope>NUCLEOTIDE SEQUENCE [LARGE SCALE GENOMIC DNA]</scope>
    <source>
        <strain evidence="3">CCTCC AB 2017081</strain>
    </source>
</reference>
<sequence>MRRALPYLLLLVCVPLALYLTTLLEPTSPALLKCAFGLTVTVEVAALLSLFARWTGRPELTSSHPQEAP</sequence>
<keyword evidence="3" id="KW-1185">Reference proteome</keyword>
<name>A0ABV7ZEF6_9DEIO</name>
<evidence type="ECO:0008006" key="4">
    <source>
        <dbReference type="Google" id="ProtNLM"/>
    </source>
</evidence>
<dbReference type="Proteomes" id="UP001595803">
    <property type="component" value="Unassembled WGS sequence"/>
</dbReference>
<protein>
    <recommendedName>
        <fullName evidence="4">Secreted protein</fullName>
    </recommendedName>
</protein>
<accession>A0ABV7ZEF6</accession>
<evidence type="ECO:0000256" key="1">
    <source>
        <dbReference type="SAM" id="Phobius"/>
    </source>
</evidence>